<keyword evidence="7" id="KW-1185">Reference proteome</keyword>
<sequence length="407" mass="45082">MGYNISDGDIPHHHEDELGDDEGIVVAKIVAMIVLSVATFMLGLLPTKLAVWFRWNRVTNDSRSKPVLSLLLCFGGGALLCTTFLHMLPELSEVLTELQEEGQIAVTSFHLAELIMCCGFFTMYLVEELVHLYLHWREDSKGISKVDDVIHRTFSIRKCSGNKEGVKNDLEDSRGGSEDTSSLKTLTISTLQETGKKDKDFEIVTSEPKTITTHHNKDDPIVTSARGLLVVLALSVHELFEGLAVGLQTTTSYVWYMLGAVSAHKLVIAFCVGIELVSSRTKFILTLAYISTFALVSPIGIGIGIGLSGSTEDGHHSILNAILQGMASGTLLYVVFFEILQRERDNKVSGLKQLLAIVVGFCIMFGLLIAAGHNHEHDHDHESEHTENMEAIIRNITYHQEHHHHHH</sequence>
<dbReference type="Proteomes" id="UP000027135">
    <property type="component" value="Unassembled WGS sequence"/>
</dbReference>
<dbReference type="eggNOG" id="KOG1558">
    <property type="taxonomic scope" value="Eukaryota"/>
</dbReference>
<evidence type="ECO:0000256" key="5">
    <source>
        <dbReference type="SAM" id="Phobius"/>
    </source>
</evidence>
<dbReference type="OMA" id="QECGIIG"/>
<evidence type="ECO:0000256" key="4">
    <source>
        <dbReference type="ARBA" id="ARBA00023136"/>
    </source>
</evidence>
<evidence type="ECO:0000313" key="6">
    <source>
        <dbReference type="EMBL" id="KDR22853.1"/>
    </source>
</evidence>
<feature type="transmembrane region" description="Helical" evidence="5">
    <location>
        <begin position="67"/>
        <end position="88"/>
    </location>
</feature>
<dbReference type="InParanoid" id="A0A067RIJ0"/>
<feature type="transmembrane region" description="Helical" evidence="5">
    <location>
        <begin position="227"/>
        <end position="247"/>
    </location>
</feature>
<name>A0A067RIJ0_ZOONE</name>
<gene>
    <name evidence="6" type="ORF">L798_00170</name>
</gene>
<comment type="subcellular location">
    <subcellularLocation>
        <location evidence="1">Membrane</location>
        <topology evidence="1">Multi-pass membrane protein</topology>
    </subcellularLocation>
</comment>
<feature type="transmembrane region" description="Helical" evidence="5">
    <location>
        <begin position="253"/>
        <end position="277"/>
    </location>
</feature>
<reference evidence="6 7" key="1">
    <citation type="journal article" date="2014" name="Nat. Commun.">
        <title>Molecular traces of alternative social organization in a termite genome.</title>
        <authorList>
            <person name="Terrapon N."/>
            <person name="Li C."/>
            <person name="Robertson H.M."/>
            <person name="Ji L."/>
            <person name="Meng X."/>
            <person name="Booth W."/>
            <person name="Chen Z."/>
            <person name="Childers C.P."/>
            <person name="Glastad K.M."/>
            <person name="Gokhale K."/>
            <person name="Gowin J."/>
            <person name="Gronenberg W."/>
            <person name="Hermansen R.A."/>
            <person name="Hu H."/>
            <person name="Hunt B.G."/>
            <person name="Huylmans A.K."/>
            <person name="Khalil S.M."/>
            <person name="Mitchell R.D."/>
            <person name="Munoz-Torres M.C."/>
            <person name="Mustard J.A."/>
            <person name="Pan H."/>
            <person name="Reese J.T."/>
            <person name="Scharf M.E."/>
            <person name="Sun F."/>
            <person name="Vogel H."/>
            <person name="Xiao J."/>
            <person name="Yang W."/>
            <person name="Yang Z."/>
            <person name="Yang Z."/>
            <person name="Zhou J."/>
            <person name="Zhu J."/>
            <person name="Brent C.S."/>
            <person name="Elsik C.G."/>
            <person name="Goodisman M.A."/>
            <person name="Liberles D.A."/>
            <person name="Roe R.M."/>
            <person name="Vargo E.L."/>
            <person name="Vilcinskas A."/>
            <person name="Wang J."/>
            <person name="Bornberg-Bauer E."/>
            <person name="Korb J."/>
            <person name="Zhang G."/>
            <person name="Liebig J."/>
        </authorList>
    </citation>
    <scope>NUCLEOTIDE SEQUENCE [LARGE SCALE GENOMIC DNA]</scope>
    <source>
        <tissue evidence="6">Whole organism</tissue>
    </source>
</reference>
<dbReference type="AlphaFoldDB" id="A0A067RIJ0"/>
<dbReference type="PANTHER" id="PTHR11040:SF203">
    <property type="entry name" value="FI18611P1-RELATED"/>
    <property type="match status" value="1"/>
</dbReference>
<dbReference type="Pfam" id="PF02535">
    <property type="entry name" value="Zip"/>
    <property type="match status" value="1"/>
</dbReference>
<feature type="transmembrane region" description="Helical" evidence="5">
    <location>
        <begin position="108"/>
        <end position="126"/>
    </location>
</feature>
<evidence type="ECO:0000256" key="3">
    <source>
        <dbReference type="ARBA" id="ARBA00022989"/>
    </source>
</evidence>
<feature type="transmembrane region" description="Helical" evidence="5">
    <location>
        <begin position="318"/>
        <end position="339"/>
    </location>
</feature>
<dbReference type="STRING" id="136037.A0A067RIJ0"/>
<feature type="transmembrane region" description="Helical" evidence="5">
    <location>
        <begin position="284"/>
        <end position="306"/>
    </location>
</feature>
<proteinExistence type="predicted"/>
<dbReference type="EMBL" id="KK852483">
    <property type="protein sequence ID" value="KDR22853.1"/>
    <property type="molecule type" value="Genomic_DNA"/>
</dbReference>
<keyword evidence="2 5" id="KW-0812">Transmembrane</keyword>
<organism evidence="6 7">
    <name type="scientific">Zootermopsis nevadensis</name>
    <name type="common">Dampwood termite</name>
    <dbReference type="NCBI Taxonomy" id="136037"/>
    <lineage>
        <taxon>Eukaryota</taxon>
        <taxon>Metazoa</taxon>
        <taxon>Ecdysozoa</taxon>
        <taxon>Arthropoda</taxon>
        <taxon>Hexapoda</taxon>
        <taxon>Insecta</taxon>
        <taxon>Pterygota</taxon>
        <taxon>Neoptera</taxon>
        <taxon>Polyneoptera</taxon>
        <taxon>Dictyoptera</taxon>
        <taxon>Blattodea</taxon>
        <taxon>Blattoidea</taxon>
        <taxon>Termitoidae</taxon>
        <taxon>Termopsidae</taxon>
        <taxon>Zootermopsis</taxon>
    </lineage>
</organism>
<protein>
    <submittedName>
        <fullName evidence="6">Zinc transporter ZIP1</fullName>
    </submittedName>
</protein>
<dbReference type="OrthoDB" id="448280at2759"/>
<keyword evidence="3 5" id="KW-1133">Transmembrane helix</keyword>
<keyword evidence="4 5" id="KW-0472">Membrane</keyword>
<feature type="transmembrane region" description="Helical" evidence="5">
    <location>
        <begin position="24"/>
        <end position="46"/>
    </location>
</feature>
<dbReference type="PANTHER" id="PTHR11040">
    <property type="entry name" value="ZINC/IRON TRANSPORTER"/>
    <property type="match status" value="1"/>
</dbReference>
<dbReference type="GO" id="GO:0005385">
    <property type="term" value="F:zinc ion transmembrane transporter activity"/>
    <property type="evidence" value="ECO:0007669"/>
    <property type="project" value="TreeGrafter"/>
</dbReference>
<evidence type="ECO:0000256" key="1">
    <source>
        <dbReference type="ARBA" id="ARBA00004141"/>
    </source>
</evidence>
<dbReference type="InterPro" id="IPR003689">
    <property type="entry name" value="ZIP"/>
</dbReference>
<dbReference type="GO" id="GO:0005886">
    <property type="term" value="C:plasma membrane"/>
    <property type="evidence" value="ECO:0007669"/>
    <property type="project" value="TreeGrafter"/>
</dbReference>
<evidence type="ECO:0000313" key="7">
    <source>
        <dbReference type="Proteomes" id="UP000027135"/>
    </source>
</evidence>
<accession>A0A067RIJ0</accession>
<dbReference type="FunCoup" id="A0A067RIJ0">
    <property type="interactions" value="273"/>
</dbReference>
<feature type="transmembrane region" description="Helical" evidence="5">
    <location>
        <begin position="351"/>
        <end position="371"/>
    </location>
</feature>
<evidence type="ECO:0000256" key="2">
    <source>
        <dbReference type="ARBA" id="ARBA00022692"/>
    </source>
</evidence>